<dbReference type="EMBL" id="CAJVPU010004113">
    <property type="protein sequence ID" value="CAG8528054.1"/>
    <property type="molecule type" value="Genomic_DNA"/>
</dbReference>
<name>A0ACA9LFP0_9GLOM</name>
<reference evidence="1" key="1">
    <citation type="submission" date="2021-06" db="EMBL/GenBank/DDBJ databases">
        <authorList>
            <person name="Kallberg Y."/>
            <person name="Tangrot J."/>
            <person name="Rosling A."/>
        </authorList>
    </citation>
    <scope>NUCLEOTIDE SEQUENCE</scope>
    <source>
        <strain evidence="1">IL203A</strain>
    </source>
</reference>
<proteinExistence type="predicted"/>
<comment type="caution">
    <text evidence="1">The sequence shown here is derived from an EMBL/GenBank/DDBJ whole genome shotgun (WGS) entry which is preliminary data.</text>
</comment>
<sequence>MGKKDFKNLYENIKTELKEISCKISYFSDKFEENKSYAGMIVYAVDGKFTWKNTGGKASGYKGRSFYIVIQCTNDWPSEVLNDVGNGQVHHYLIKNTFGFDYDQDIICCGGFSYHEKRLKFSSVWLNGRNQNGWESDGSKYLSGPEQILVEYCFEEYKKFGSHHIFKIPNYIEKQLINSELRMWS</sequence>
<gene>
    <name evidence="1" type="ORF">DHETER_LOCUS4238</name>
</gene>
<accession>A0ACA9LFP0</accession>
<evidence type="ECO:0000313" key="2">
    <source>
        <dbReference type="Proteomes" id="UP000789702"/>
    </source>
</evidence>
<evidence type="ECO:0000313" key="1">
    <source>
        <dbReference type="EMBL" id="CAG8528054.1"/>
    </source>
</evidence>
<dbReference type="Proteomes" id="UP000789702">
    <property type="component" value="Unassembled WGS sequence"/>
</dbReference>
<keyword evidence="2" id="KW-1185">Reference proteome</keyword>
<organism evidence="1 2">
    <name type="scientific">Dentiscutata heterogama</name>
    <dbReference type="NCBI Taxonomy" id="1316150"/>
    <lineage>
        <taxon>Eukaryota</taxon>
        <taxon>Fungi</taxon>
        <taxon>Fungi incertae sedis</taxon>
        <taxon>Mucoromycota</taxon>
        <taxon>Glomeromycotina</taxon>
        <taxon>Glomeromycetes</taxon>
        <taxon>Diversisporales</taxon>
        <taxon>Gigasporaceae</taxon>
        <taxon>Dentiscutata</taxon>
    </lineage>
</organism>
<protein>
    <submittedName>
        <fullName evidence="1">3788_t:CDS:1</fullName>
    </submittedName>
</protein>